<dbReference type="InterPro" id="IPR014043">
    <property type="entry name" value="Acyl_transferase_dom"/>
</dbReference>
<dbReference type="InterPro" id="IPR001227">
    <property type="entry name" value="Ac_transferase_dom_sf"/>
</dbReference>
<feature type="region of interest" description="Disordered" evidence="5">
    <location>
        <begin position="2161"/>
        <end position="2183"/>
    </location>
</feature>
<dbReference type="SMART" id="SM00825">
    <property type="entry name" value="PKS_KS"/>
    <property type="match status" value="1"/>
</dbReference>
<protein>
    <recommendedName>
        <fullName evidence="10">Polyketide synthase</fullName>
    </recommendedName>
</protein>
<dbReference type="InterPro" id="IPR029058">
    <property type="entry name" value="AB_hydrolase_fold"/>
</dbReference>
<feature type="region of interest" description="Disordered" evidence="5">
    <location>
        <begin position="1748"/>
        <end position="1777"/>
    </location>
</feature>
<dbReference type="InterPro" id="IPR001031">
    <property type="entry name" value="Thioesterase"/>
</dbReference>
<evidence type="ECO:0000256" key="2">
    <source>
        <dbReference type="ARBA" id="ARBA00022553"/>
    </source>
</evidence>
<organism evidence="8 9">
    <name type="scientific">Aspergillus saccharolyticus JOP 1030-1</name>
    <dbReference type="NCBI Taxonomy" id="1450539"/>
    <lineage>
        <taxon>Eukaryota</taxon>
        <taxon>Fungi</taxon>
        <taxon>Dikarya</taxon>
        <taxon>Ascomycota</taxon>
        <taxon>Pezizomycotina</taxon>
        <taxon>Eurotiomycetes</taxon>
        <taxon>Eurotiomycetidae</taxon>
        <taxon>Eurotiales</taxon>
        <taxon>Aspergillaceae</taxon>
        <taxon>Aspergillus</taxon>
        <taxon>Aspergillus subgen. Circumdati</taxon>
    </lineage>
</organism>
<dbReference type="GO" id="GO:0004315">
    <property type="term" value="F:3-oxoacyl-[acyl-carrier-protein] synthase activity"/>
    <property type="evidence" value="ECO:0007669"/>
    <property type="project" value="InterPro"/>
</dbReference>
<dbReference type="EMBL" id="KZ821252">
    <property type="protein sequence ID" value="PYH42406.1"/>
    <property type="molecule type" value="Genomic_DNA"/>
</dbReference>
<dbReference type="GeneID" id="37080982"/>
<keyword evidence="1" id="KW-0596">Phosphopantetheine</keyword>
<evidence type="ECO:0000313" key="9">
    <source>
        <dbReference type="Proteomes" id="UP000248349"/>
    </source>
</evidence>
<dbReference type="PROSITE" id="PS52019">
    <property type="entry name" value="PKS_MFAS_DH"/>
    <property type="match status" value="1"/>
</dbReference>
<dbReference type="NCBIfam" id="TIGR04532">
    <property type="entry name" value="PT_fungal_PKS"/>
    <property type="match status" value="1"/>
</dbReference>
<dbReference type="SUPFAM" id="SSF47336">
    <property type="entry name" value="ACP-like"/>
    <property type="match status" value="1"/>
</dbReference>
<dbReference type="InterPro" id="IPR050091">
    <property type="entry name" value="PKS_NRPS_Biosynth_Enz"/>
</dbReference>
<dbReference type="InterPro" id="IPR018201">
    <property type="entry name" value="Ketoacyl_synth_AS"/>
</dbReference>
<dbReference type="InterPro" id="IPR036736">
    <property type="entry name" value="ACP-like_sf"/>
</dbReference>
<dbReference type="InterPro" id="IPR014030">
    <property type="entry name" value="Ketoacyl_synth_N"/>
</dbReference>
<evidence type="ECO:0000256" key="5">
    <source>
        <dbReference type="SAM" id="MobiDB-lite"/>
    </source>
</evidence>
<feature type="domain" description="Ketosynthase family 3 (KS3)" evidence="6">
    <location>
        <begin position="386"/>
        <end position="790"/>
    </location>
</feature>
<dbReference type="PANTHER" id="PTHR43775">
    <property type="entry name" value="FATTY ACID SYNTHASE"/>
    <property type="match status" value="1"/>
</dbReference>
<dbReference type="InterPro" id="IPR042104">
    <property type="entry name" value="PKS_dehydratase_sf"/>
</dbReference>
<dbReference type="InterPro" id="IPR016039">
    <property type="entry name" value="Thiolase-like"/>
</dbReference>
<dbReference type="Pfam" id="PF00550">
    <property type="entry name" value="PP-binding"/>
    <property type="match status" value="1"/>
</dbReference>
<dbReference type="InterPro" id="IPR030918">
    <property type="entry name" value="PT_fungal_PKS"/>
</dbReference>
<dbReference type="Gene3D" id="3.40.47.10">
    <property type="match status" value="1"/>
</dbReference>
<dbReference type="Pfam" id="PF00698">
    <property type="entry name" value="Acyl_transf_1"/>
    <property type="match status" value="1"/>
</dbReference>
<dbReference type="Gene3D" id="3.10.129.110">
    <property type="entry name" value="Polyketide synthase dehydratase"/>
    <property type="match status" value="1"/>
</dbReference>
<dbReference type="Gene3D" id="3.40.366.10">
    <property type="entry name" value="Malonyl-Coenzyme A Acyl Carrier Protein, domain 2"/>
    <property type="match status" value="1"/>
</dbReference>
<dbReference type="Gene3D" id="6.10.280.230">
    <property type="match status" value="1"/>
</dbReference>
<dbReference type="PANTHER" id="PTHR43775:SF37">
    <property type="entry name" value="SI:DKEY-61P9.11"/>
    <property type="match status" value="1"/>
</dbReference>
<evidence type="ECO:0000259" key="6">
    <source>
        <dbReference type="PROSITE" id="PS52004"/>
    </source>
</evidence>
<reference evidence="8 9" key="1">
    <citation type="submission" date="2016-12" db="EMBL/GenBank/DDBJ databases">
        <title>The genomes of Aspergillus section Nigri reveals drivers in fungal speciation.</title>
        <authorList>
            <consortium name="DOE Joint Genome Institute"/>
            <person name="Vesth T.C."/>
            <person name="Nybo J."/>
            <person name="Theobald S."/>
            <person name="Brandl J."/>
            <person name="Frisvad J.C."/>
            <person name="Nielsen K.F."/>
            <person name="Lyhne E.K."/>
            <person name="Kogle M.E."/>
            <person name="Kuo A."/>
            <person name="Riley R."/>
            <person name="Clum A."/>
            <person name="Nolan M."/>
            <person name="Lipzen A."/>
            <person name="Salamov A."/>
            <person name="Henrissat B."/>
            <person name="Wiebenga A."/>
            <person name="De Vries R.P."/>
            <person name="Grigoriev I.V."/>
            <person name="Mortensen U.H."/>
            <person name="Andersen M.R."/>
            <person name="Baker S.E."/>
        </authorList>
    </citation>
    <scope>NUCLEOTIDE SEQUENCE [LARGE SCALE GENOMIC DNA]</scope>
    <source>
        <strain evidence="8 9">JOP 1030-1</strain>
    </source>
</reference>
<proteinExistence type="predicted"/>
<dbReference type="SUPFAM" id="SSF52151">
    <property type="entry name" value="FabD/lysophospholipase-like"/>
    <property type="match status" value="1"/>
</dbReference>
<dbReference type="SUPFAM" id="SSF53474">
    <property type="entry name" value="alpha/beta-Hydrolases"/>
    <property type="match status" value="1"/>
</dbReference>
<dbReference type="Pfam" id="PF02801">
    <property type="entry name" value="Ketoacyl-synt_C"/>
    <property type="match status" value="1"/>
</dbReference>
<dbReference type="Pfam" id="PF16073">
    <property type="entry name" value="SAT"/>
    <property type="match status" value="1"/>
</dbReference>
<evidence type="ECO:0000256" key="1">
    <source>
        <dbReference type="ARBA" id="ARBA00022450"/>
    </source>
</evidence>
<feature type="compositionally biased region" description="Low complexity" evidence="5">
    <location>
        <begin position="2271"/>
        <end position="2284"/>
    </location>
</feature>
<evidence type="ECO:0000313" key="8">
    <source>
        <dbReference type="EMBL" id="PYH42406.1"/>
    </source>
</evidence>
<sequence length="2385" mass="261083">MRKPEPRMASGQLLLLLDDQFPEITPVLERLYDLARVSQRLGWFLRDATDVLQLHITELGPVERQAMGYTERHQVEFDSLLDLALKCDRSQLGHTVLDSVLRHICCLGQTLQYIESRDSGRITNEGANLYMAALGNSSLCAAVLAAAGTMRQRHEIALETISIALRLALALRQRAARIDAEPGDWAQTVIGRDTDELRQLIQKNQIEGTPVTRQIFIAEESPDWTTICGPPSDLARFCERFADSLELSDSGISMHSAQHAPHLPQVDLDAIVGDSKILEETLPSPGVYILPSSSCSTSEDAAPTLRTLLLHSCHAICHEPSRLGVMVAPIIQGLADERRIQTVTIGPSGRSVAIQRILQLRGIQTTDIDAEPRVERPSQVRLRGDSDSIAIVGMAGRFPGSDDVSQFWDSLLAGKQFHEKASDKLSPMDHFATLFNISPREAMQMDPNQRVLLMIAYEALQRAGYSAEDALSARSSRIATFIGQTTDDWREVTAGHGIDIYYVPGHLRTFAPGRLNYHFKWEGPSFGFDSACASSSSAISLACEALLGRKCDTALAGGVNSLAAPAMFAGLTKGGFLSPTGPCKPFHAGADGYCRAEGAGLLVLKRLEDAISTNDNILAVIRGQGRNHSAYASSITHPDPGAQERLFRRTMQMAHIHPESIGYVELHGTGTQAGDAAEVSAVGNIFSKIKAAHKPLVVGAVKANVGHAEAAAGVISIIKSIMILRTGIIPPQPGMPFKINPSLSFLQEPTIQAADGKFHLQELTEQGQAQRVMVNNFDAAGGNACFILEEPPTKADPGTDPRSHHITSISGRTEFSLLKNRENLLRHLEASPDLRMEDLSYTTTARAMHEAFRFSYVTGSTQDLAQRLRRDIQAHCSYEDNDRPRSGQMRPTVAFVFTGMSCQYPGMGAQLFKTSPRFRKSILALQAVGRQLGLPSFIEAISDTTFDCDSCETTRIQLAIVALELALADLWKSWGIEPSFVIGHSLGEYAALCTAGVLSVTDTLSLVGMRGALMQQRLSPGAYAMLAVANTRTDTAQTLEQLQLEGSNVCCVNAPLSTVVSGPQGEIQALKQHFSSQGIRTCQLKVQHGFHSAQFDPILAEFVRRASCVRFSAPKIPVASTLLGTTVSGTRPEPAVFNAQYLARQTREPVQFLQAVNSCLEARIADRRTVWLETGPDQVCINFINDILGSQTLTVPTLRRRDDNWKTVTSAVSTLYQNHAPIQWREYHKDYVQCLRVIHLPTYAFDVESYWRTYRANLGVVGAAAPVAVQRSKLSSSLHHVSQESVTPDGAVVEFVSHLDDPELSAAVRGHILENASLCPSSVFCNMALTAASYVQGKLTPRSTDNESAPPAMELCDLTMEHPIILPEDASTKTVIRTVARVSLSGVDKGMVDVTFSCHCGQDTPNGGADHETGHARVHLIDGEQDVGKSGLAMQSFFVEARAATIQHHTGSIHLLKPVVYKLFSDLVRYSTAYQAIDELRWDEAAGEAVATVTFSDPEGADKLRRDGGYSPYWLDSMIHLAGFILNTDLKLVGNPKTVYMCNGIGTLRIMESLEANRTYRSYVRRNPDDPKGTSLSDVYLFHEQKLVAVCLGLRFQRLPRTVLQHLLRNSEQELQVGRTLSSTTSTTTTAVTTPISEENKAISSPLASTNCDKQPSKTDPGVLLDHIARLVSEETGVTRDNIGPQTEFAAIGVDSILGISIVERFNEITKLNLGASFLAEAGNLAGVEIMFRKGNETDLVEEHAATTGPGIDVRKPSVGLDSKKEEEEEEEEKETEPRCKAILLQGDPQKHREALFLIPCGRGAVAAFYNLARLPAGVSVYGFNSPFLTCPQKYCASVPELAAMYITAIRAIQPHGPYMIAGYSAGGLHAYEIAYQLISQGETVRRLVILDMHVPAPLPNGQTEFTPDQMRALVLAMSLVDKSSTEYTSGLFHRGTEHNAKVMQVISSYRPKPMPADRRPQESLLVWATGAVCDQISTPDERQRAADFGLCAVVEGTNVMRDPYRRWGWFFSKRYDFGPNRWDELLGPDVKCHTVDANHNNLLASPALVVSTATIAIMSEALCGPSNALQNFQKHASVDRTLQQDRLTSRQSPSQGFRNQNAATGVLDPEFAAFEANLAPAPLRDIQHPAHFAAPAPQHSLSGPTQSLNWATDFQRLNIAGPSPLHHQQQNVSHTPLSSVSQPSWHNEFLQHQHQPHPQYQQPTMQQQQHHPLAHAQGFQPSFTPMYQMPSYTTTHQTTTAPQESTAVAAEATFDESAFEAAFAQASAAIASQDTQTTTTTTTPPIVEQESTHPQDTLEEPTAHEHIRIGSDTIPPAEKSDDPQTQAHDADALARTAGQLVDSLKHDTSQKFRESNFLALMRRIRDREVHIKDDEFQEVSSTSP</sequence>
<dbReference type="Pfam" id="PF00109">
    <property type="entry name" value="ketoacyl-synt"/>
    <property type="match status" value="1"/>
</dbReference>
<keyword evidence="9" id="KW-1185">Reference proteome</keyword>
<dbReference type="SUPFAM" id="SSF53901">
    <property type="entry name" value="Thiolase-like"/>
    <property type="match status" value="1"/>
</dbReference>
<feature type="region of interest" description="N-terminal hotdog fold" evidence="4">
    <location>
        <begin position="1279"/>
        <end position="1423"/>
    </location>
</feature>
<dbReference type="InterPro" id="IPR009081">
    <property type="entry name" value="PP-bd_ACP"/>
</dbReference>
<evidence type="ECO:0000259" key="7">
    <source>
        <dbReference type="PROSITE" id="PS52019"/>
    </source>
</evidence>
<feature type="compositionally biased region" description="Polar residues" evidence="5">
    <location>
        <begin position="2167"/>
        <end position="2183"/>
    </location>
</feature>
<dbReference type="InterPro" id="IPR016035">
    <property type="entry name" value="Acyl_Trfase/lysoPLipase"/>
</dbReference>
<dbReference type="Pfam" id="PF22621">
    <property type="entry name" value="CurL-like_PKS_C"/>
    <property type="match status" value="1"/>
</dbReference>
<dbReference type="OrthoDB" id="329835at2759"/>
<dbReference type="Gene3D" id="1.10.1200.10">
    <property type="entry name" value="ACP-like"/>
    <property type="match status" value="1"/>
</dbReference>
<dbReference type="Pfam" id="PF00975">
    <property type="entry name" value="Thioesterase"/>
    <property type="match status" value="1"/>
</dbReference>
<dbReference type="InterPro" id="IPR016036">
    <property type="entry name" value="Malonyl_transacylase_ACP-bd"/>
</dbReference>
<keyword evidence="3" id="KW-0808">Transferase</keyword>
<accession>A0A318Z5L1</accession>
<feature type="region of interest" description="Disordered" evidence="5">
    <location>
        <begin position="2271"/>
        <end position="2304"/>
    </location>
</feature>
<evidence type="ECO:0008006" key="10">
    <source>
        <dbReference type="Google" id="ProtNLM"/>
    </source>
</evidence>
<dbReference type="InterPro" id="IPR032088">
    <property type="entry name" value="SAT"/>
</dbReference>
<feature type="domain" description="PKS/mFAS DH" evidence="7">
    <location>
        <begin position="1279"/>
        <end position="1605"/>
    </location>
</feature>
<feature type="region of interest" description="C-terminal hotdog fold" evidence="4">
    <location>
        <begin position="1446"/>
        <end position="1605"/>
    </location>
</feature>
<feature type="active site" description="Proton acceptor; for dehydratase activity" evidence="4">
    <location>
        <position position="1311"/>
    </location>
</feature>
<dbReference type="Proteomes" id="UP000248349">
    <property type="component" value="Unassembled WGS sequence"/>
</dbReference>
<name>A0A318Z5L1_9EURO</name>
<dbReference type="STRING" id="1450539.A0A318Z5L1"/>
<dbReference type="InterPro" id="IPR014031">
    <property type="entry name" value="Ketoacyl_synth_C"/>
</dbReference>
<dbReference type="Gene3D" id="3.40.50.1820">
    <property type="entry name" value="alpha/beta hydrolase"/>
    <property type="match status" value="1"/>
</dbReference>
<dbReference type="CDD" id="cd00833">
    <property type="entry name" value="PKS"/>
    <property type="match status" value="1"/>
</dbReference>
<dbReference type="GO" id="GO:0004312">
    <property type="term" value="F:fatty acid synthase activity"/>
    <property type="evidence" value="ECO:0007669"/>
    <property type="project" value="TreeGrafter"/>
</dbReference>
<keyword evidence="2" id="KW-0597">Phosphoprotein</keyword>
<evidence type="ECO:0000256" key="3">
    <source>
        <dbReference type="ARBA" id="ARBA00022679"/>
    </source>
</evidence>
<dbReference type="InterPro" id="IPR049900">
    <property type="entry name" value="PKS_mFAS_DH"/>
</dbReference>
<dbReference type="PROSITE" id="PS00606">
    <property type="entry name" value="KS3_1"/>
    <property type="match status" value="1"/>
</dbReference>
<dbReference type="SUPFAM" id="SSF55048">
    <property type="entry name" value="Probable ACP-binding domain of malonyl-CoA ACP transacylase"/>
    <property type="match status" value="1"/>
</dbReference>
<dbReference type="RefSeq" id="XP_025428388.1">
    <property type="nucleotide sequence ID" value="XM_025579753.1"/>
</dbReference>
<gene>
    <name evidence="8" type="ORF">BP01DRAFT_425632</name>
</gene>
<feature type="active site" description="Proton donor; for dehydratase activity" evidence="4">
    <location>
        <position position="1516"/>
    </location>
</feature>
<dbReference type="PROSITE" id="PS52004">
    <property type="entry name" value="KS3_2"/>
    <property type="match status" value="1"/>
</dbReference>
<dbReference type="GO" id="GO:0006633">
    <property type="term" value="P:fatty acid biosynthetic process"/>
    <property type="evidence" value="ECO:0007669"/>
    <property type="project" value="InterPro"/>
</dbReference>
<dbReference type="Gene3D" id="3.30.70.3290">
    <property type="match status" value="1"/>
</dbReference>
<dbReference type="InterPro" id="IPR020841">
    <property type="entry name" value="PKS_Beta-ketoAc_synthase_dom"/>
</dbReference>
<dbReference type="SMART" id="SM00827">
    <property type="entry name" value="PKS_AT"/>
    <property type="match status" value="1"/>
</dbReference>
<evidence type="ECO:0000256" key="4">
    <source>
        <dbReference type="PROSITE-ProRule" id="PRU01363"/>
    </source>
</evidence>
<dbReference type="GO" id="GO:0044550">
    <property type="term" value="P:secondary metabolite biosynthetic process"/>
    <property type="evidence" value="ECO:0007669"/>
    <property type="project" value="TreeGrafter"/>
</dbReference>